<gene>
    <name evidence="2" type="ORF">JCM19241_5835</name>
</gene>
<evidence type="ECO:0000256" key="1">
    <source>
        <dbReference type="SAM" id="Phobius"/>
    </source>
</evidence>
<reference evidence="2 3" key="1">
    <citation type="submission" date="2015-01" db="EMBL/GenBank/DDBJ databases">
        <title>Vibrio sp. C94 JCM 19241 whole genome shotgun sequence.</title>
        <authorList>
            <person name="Sawabe T."/>
            <person name="Meirelles P."/>
            <person name="Feng G."/>
            <person name="Sayaka M."/>
            <person name="Hattori M."/>
            <person name="Ohkuma M."/>
        </authorList>
    </citation>
    <scope>NUCLEOTIDE SEQUENCE [LARGE SCALE GENOMIC DNA]</scope>
    <source>
        <strain evidence="3">JCM 19241</strain>
    </source>
</reference>
<evidence type="ECO:0000313" key="3">
    <source>
        <dbReference type="Proteomes" id="UP000031666"/>
    </source>
</evidence>
<keyword evidence="2" id="KW-0012">Acyltransferase</keyword>
<name>A0A0B8QRT0_9VIBR</name>
<keyword evidence="1" id="KW-1133">Transmembrane helix</keyword>
<evidence type="ECO:0000313" key="2">
    <source>
        <dbReference type="EMBL" id="GAM76939.1"/>
    </source>
</evidence>
<keyword evidence="1" id="KW-0472">Membrane</keyword>
<dbReference type="AlphaFoldDB" id="A0A0B8QRT0"/>
<keyword evidence="2" id="KW-0808">Transferase</keyword>
<accession>A0A0B8QRT0</accession>
<organism evidence="2 3">
    <name type="scientific">Vibrio ishigakensis</name>
    <dbReference type="NCBI Taxonomy" id="1481914"/>
    <lineage>
        <taxon>Bacteria</taxon>
        <taxon>Pseudomonadati</taxon>
        <taxon>Pseudomonadota</taxon>
        <taxon>Gammaproteobacteria</taxon>
        <taxon>Vibrionales</taxon>
        <taxon>Vibrionaceae</taxon>
        <taxon>Vibrio</taxon>
    </lineage>
</organism>
<sequence>MANSGFSIPLFVASCANYSTGRSVLYLAYQAQYTLPVAMLCCLIIWRHQGNIKRLISGEEPKVGLKKK</sequence>
<comment type="caution">
    <text evidence="2">The sequence shown here is derived from an EMBL/GenBank/DDBJ whole genome shotgun (WGS) entry which is preliminary data.</text>
</comment>
<dbReference type="EMBL" id="BBSC01000007">
    <property type="protein sequence ID" value="GAM76939.1"/>
    <property type="molecule type" value="Genomic_DNA"/>
</dbReference>
<feature type="transmembrane region" description="Helical" evidence="1">
    <location>
        <begin position="25"/>
        <end position="46"/>
    </location>
</feature>
<keyword evidence="1" id="KW-0812">Transmembrane</keyword>
<dbReference type="GO" id="GO:0016746">
    <property type="term" value="F:acyltransferase activity"/>
    <property type="evidence" value="ECO:0007669"/>
    <property type="project" value="UniProtKB-KW"/>
</dbReference>
<protein>
    <submittedName>
        <fullName evidence="2">Glycerol-3-phosphate O-acyltransferase plsY</fullName>
    </submittedName>
</protein>
<dbReference type="Proteomes" id="UP000031666">
    <property type="component" value="Unassembled WGS sequence"/>
</dbReference>
<proteinExistence type="predicted"/>
<dbReference type="STRING" id="1481914.JCM19241_5835"/>
<reference evidence="2 3" key="2">
    <citation type="submission" date="2015-01" db="EMBL/GenBank/DDBJ databases">
        <authorList>
            <consortium name="NBRP consortium"/>
            <person name="Sawabe T."/>
            <person name="Meirelles P."/>
            <person name="Feng G."/>
            <person name="Sayaka M."/>
            <person name="Hattori M."/>
            <person name="Ohkuma M."/>
        </authorList>
    </citation>
    <scope>NUCLEOTIDE SEQUENCE [LARGE SCALE GENOMIC DNA]</scope>
    <source>
        <strain evidence="3">JCM 19241</strain>
    </source>
</reference>